<sequence length="617" mass="68756">MAKQPPKLLQPPSTIISPPSPTKVKEFDTTVNKSFEEPTVIETPVQESPPSIDIDSPTFLRPVSPPIATPLALSPLRSPSPSSPSFRPKGLSHRRTSSTHRVRETIDGTQRNTEEGERVINQYKIGKSLGQGAYAKVELAIDVESGVEYAIKEFSKTRLHHNSLLEKHRMTMRNKLRPKRGRALIDKDVHQEESDKKQEVIGFVDKVPPTSENEDDPLSLIRREIAVMKKIDHPNVAISIPTADALFLVLEYMPGGTLMRVHVGQGEESAQPPFDLEQTREYFRQLCLGLEYLHANEVIHRDIKPDNVLLSVDRQMVKLCDFGVSEMFTKTGDDRIRNPGGSPAFQSPESIRSSTDLHGKAVDIWALGVTLYCMLTGILPFNYPNVIELYAAVVEKNPRIPAEWNPSLCDLISQMLCKDPEKRITMSYLRKHAWTTDDGRLPMIDTEENLYEVGKHVEEPTQDEIKDAIETFRGIIHVVRAVNKIRYLHRRRKSSQAVSSPSDSANASIASGSMDSYVSRDHLTSNTSVSSDAEEGEFKDLVGDKVMSPRQMSLATPSKTPSKCSLTTKFGELAAINTGVAQSAETDDVLVESPTSEFEDDTQTERVGSGSSRDVFR</sequence>
<dbReference type="Gene3D" id="3.30.200.20">
    <property type="entry name" value="Phosphorylase Kinase, domain 1"/>
    <property type="match status" value="1"/>
</dbReference>
<dbReference type="PROSITE" id="PS00107">
    <property type="entry name" value="PROTEIN_KINASE_ATP"/>
    <property type="match status" value="1"/>
</dbReference>
<dbReference type="RefSeq" id="XP_066067954.1">
    <property type="nucleotide sequence ID" value="XM_066211857.1"/>
</dbReference>
<feature type="binding site" evidence="3">
    <location>
        <position position="152"/>
    </location>
    <ligand>
        <name>ATP</name>
        <dbReference type="ChEBI" id="CHEBI:30616"/>
    </ligand>
</feature>
<dbReference type="SMART" id="SM00220">
    <property type="entry name" value="S_TKc"/>
    <property type="match status" value="1"/>
</dbReference>
<protein>
    <recommendedName>
        <fullName evidence="5">Protein kinase domain-containing protein</fullName>
    </recommendedName>
</protein>
<organism evidence="6 7">
    <name type="scientific">Cryptococcus depauperatus CBS 7841</name>
    <dbReference type="NCBI Taxonomy" id="1295531"/>
    <lineage>
        <taxon>Eukaryota</taxon>
        <taxon>Fungi</taxon>
        <taxon>Dikarya</taxon>
        <taxon>Basidiomycota</taxon>
        <taxon>Agaricomycotina</taxon>
        <taxon>Tremellomycetes</taxon>
        <taxon>Tremellales</taxon>
        <taxon>Cryptococcaceae</taxon>
        <taxon>Cryptococcus</taxon>
    </lineage>
</organism>
<dbReference type="Gene3D" id="1.10.510.10">
    <property type="entry name" value="Transferase(Phosphotransferase) domain 1"/>
    <property type="match status" value="1"/>
</dbReference>
<dbReference type="InterPro" id="IPR017441">
    <property type="entry name" value="Protein_kinase_ATP_BS"/>
</dbReference>
<feature type="region of interest" description="Disordered" evidence="4">
    <location>
        <begin position="1"/>
        <end position="114"/>
    </location>
</feature>
<dbReference type="KEGG" id="cdep:91086643"/>
<name>A0AAJ8JRT3_9TREE</name>
<dbReference type="GO" id="GO:0004674">
    <property type="term" value="F:protein serine/threonine kinase activity"/>
    <property type="evidence" value="ECO:0007669"/>
    <property type="project" value="TreeGrafter"/>
</dbReference>
<gene>
    <name evidence="6" type="ORF">L203_102431</name>
</gene>
<dbReference type="AlphaFoldDB" id="A0AAJ8JRT3"/>
<evidence type="ECO:0000256" key="2">
    <source>
        <dbReference type="ARBA" id="ARBA00022840"/>
    </source>
</evidence>
<reference evidence="6" key="1">
    <citation type="submission" date="2016-06" db="EMBL/GenBank/DDBJ databases">
        <authorList>
            <person name="Cuomo C."/>
            <person name="Litvintseva A."/>
            <person name="Heitman J."/>
            <person name="Chen Y."/>
            <person name="Sun S."/>
            <person name="Springer D."/>
            <person name="Dromer F."/>
            <person name="Young S."/>
            <person name="Zeng Q."/>
            <person name="Chapman S."/>
            <person name="Gujja S."/>
            <person name="Saif S."/>
            <person name="Birren B."/>
        </authorList>
    </citation>
    <scope>NUCLEOTIDE SEQUENCE</scope>
    <source>
        <strain evidence="6">CBS 7841</strain>
    </source>
</reference>
<dbReference type="FunFam" id="1.10.510.10:FF:001104">
    <property type="entry name" value="Unplaced genomic scaffold supercont1.234, whole genome shotgun sequence"/>
    <property type="match status" value="1"/>
</dbReference>
<dbReference type="PROSITE" id="PS50011">
    <property type="entry name" value="PROTEIN_KINASE_DOM"/>
    <property type="match status" value="1"/>
</dbReference>
<evidence type="ECO:0000259" key="5">
    <source>
        <dbReference type="PROSITE" id="PS50011"/>
    </source>
</evidence>
<dbReference type="SUPFAM" id="SSF56112">
    <property type="entry name" value="Protein kinase-like (PK-like)"/>
    <property type="match status" value="1"/>
</dbReference>
<evidence type="ECO:0000256" key="1">
    <source>
        <dbReference type="ARBA" id="ARBA00022741"/>
    </source>
</evidence>
<dbReference type="Pfam" id="PF00069">
    <property type="entry name" value="Pkinase"/>
    <property type="match status" value="1"/>
</dbReference>
<feature type="region of interest" description="Disordered" evidence="4">
    <location>
        <begin position="581"/>
        <end position="617"/>
    </location>
</feature>
<evidence type="ECO:0000256" key="3">
    <source>
        <dbReference type="PROSITE-ProRule" id="PRU10141"/>
    </source>
</evidence>
<dbReference type="Proteomes" id="UP000094043">
    <property type="component" value="Chromosome 3"/>
</dbReference>
<dbReference type="PANTHER" id="PTHR24346:SF77">
    <property type="entry name" value="SERINE THREONINE PROTEIN KINASE"/>
    <property type="match status" value="1"/>
</dbReference>
<dbReference type="EMBL" id="CP143786">
    <property type="protein sequence ID" value="WVN87254.1"/>
    <property type="molecule type" value="Genomic_DNA"/>
</dbReference>
<evidence type="ECO:0000256" key="4">
    <source>
        <dbReference type="SAM" id="MobiDB-lite"/>
    </source>
</evidence>
<dbReference type="InterPro" id="IPR011009">
    <property type="entry name" value="Kinase-like_dom_sf"/>
</dbReference>
<accession>A0AAJ8JRT3</accession>
<dbReference type="GO" id="GO:0035556">
    <property type="term" value="P:intracellular signal transduction"/>
    <property type="evidence" value="ECO:0007669"/>
    <property type="project" value="TreeGrafter"/>
</dbReference>
<proteinExistence type="predicted"/>
<feature type="compositionally biased region" description="Polar residues" evidence="4">
    <location>
        <begin position="550"/>
        <end position="561"/>
    </location>
</feature>
<dbReference type="GeneID" id="91086643"/>
<keyword evidence="1 3" id="KW-0547">Nucleotide-binding</keyword>
<keyword evidence="2 3" id="KW-0067">ATP-binding</keyword>
<reference evidence="6" key="3">
    <citation type="submission" date="2024-01" db="EMBL/GenBank/DDBJ databases">
        <authorList>
            <person name="Coelho M.A."/>
            <person name="David-Palma M."/>
            <person name="Shea T."/>
            <person name="Sun S."/>
            <person name="Cuomo C.A."/>
            <person name="Heitman J."/>
        </authorList>
    </citation>
    <scope>NUCLEOTIDE SEQUENCE</scope>
    <source>
        <strain evidence="6">CBS 7841</strain>
    </source>
</reference>
<feature type="domain" description="Protein kinase" evidence="5">
    <location>
        <begin position="123"/>
        <end position="435"/>
    </location>
</feature>
<feature type="compositionally biased region" description="Polar residues" evidence="4">
    <location>
        <begin position="605"/>
        <end position="617"/>
    </location>
</feature>
<keyword evidence="7" id="KW-1185">Reference proteome</keyword>
<feature type="compositionally biased region" description="Low complexity" evidence="4">
    <location>
        <begin position="70"/>
        <end position="88"/>
    </location>
</feature>
<dbReference type="PROSITE" id="PS00108">
    <property type="entry name" value="PROTEIN_KINASE_ST"/>
    <property type="match status" value="1"/>
</dbReference>
<dbReference type="GO" id="GO:0005524">
    <property type="term" value="F:ATP binding"/>
    <property type="evidence" value="ECO:0007669"/>
    <property type="project" value="UniProtKB-UniRule"/>
</dbReference>
<dbReference type="CDD" id="cd14008">
    <property type="entry name" value="STKc_LKB1_CaMKK"/>
    <property type="match status" value="1"/>
</dbReference>
<evidence type="ECO:0000313" key="7">
    <source>
        <dbReference type="Proteomes" id="UP000094043"/>
    </source>
</evidence>
<feature type="compositionally biased region" description="Basic residues" evidence="4">
    <location>
        <begin position="90"/>
        <end position="100"/>
    </location>
</feature>
<evidence type="ECO:0000313" key="6">
    <source>
        <dbReference type="EMBL" id="WVN87254.1"/>
    </source>
</evidence>
<dbReference type="PANTHER" id="PTHR24346">
    <property type="entry name" value="MAP/MICROTUBULE AFFINITY-REGULATING KINASE"/>
    <property type="match status" value="1"/>
</dbReference>
<dbReference type="InterPro" id="IPR008271">
    <property type="entry name" value="Ser/Thr_kinase_AS"/>
</dbReference>
<feature type="compositionally biased region" description="Basic and acidic residues" evidence="4">
    <location>
        <begin position="101"/>
        <end position="114"/>
    </location>
</feature>
<feature type="region of interest" description="Disordered" evidence="4">
    <location>
        <begin position="523"/>
        <end position="561"/>
    </location>
</feature>
<dbReference type="InterPro" id="IPR000719">
    <property type="entry name" value="Prot_kinase_dom"/>
</dbReference>
<dbReference type="GO" id="GO:0005737">
    <property type="term" value="C:cytoplasm"/>
    <property type="evidence" value="ECO:0007669"/>
    <property type="project" value="TreeGrafter"/>
</dbReference>
<reference evidence="6" key="2">
    <citation type="journal article" date="2022" name="Elife">
        <title>Obligate sexual reproduction of a homothallic fungus closely related to the Cryptococcus pathogenic species complex.</title>
        <authorList>
            <person name="Passer A.R."/>
            <person name="Clancey S.A."/>
            <person name="Shea T."/>
            <person name="David-Palma M."/>
            <person name="Averette A.F."/>
            <person name="Boekhout T."/>
            <person name="Porcel B.M."/>
            <person name="Nowrousian M."/>
            <person name="Cuomo C.A."/>
            <person name="Sun S."/>
            <person name="Heitman J."/>
            <person name="Coelho M.A."/>
        </authorList>
    </citation>
    <scope>NUCLEOTIDE SEQUENCE</scope>
    <source>
        <strain evidence="6">CBS 7841</strain>
    </source>
</reference>